<dbReference type="EMBL" id="LAZR01019498">
    <property type="protein sequence ID" value="KKL92320.1"/>
    <property type="molecule type" value="Genomic_DNA"/>
</dbReference>
<reference evidence="2" key="1">
    <citation type="journal article" date="2015" name="Nature">
        <title>Complex archaea that bridge the gap between prokaryotes and eukaryotes.</title>
        <authorList>
            <person name="Spang A."/>
            <person name="Saw J.H."/>
            <person name="Jorgensen S.L."/>
            <person name="Zaremba-Niedzwiedzka K."/>
            <person name="Martijn J."/>
            <person name="Lind A.E."/>
            <person name="van Eijk R."/>
            <person name="Schleper C."/>
            <person name="Guy L."/>
            <person name="Ettema T.J."/>
        </authorList>
    </citation>
    <scope>NUCLEOTIDE SEQUENCE</scope>
</reference>
<accession>A0A0F9IEV3</accession>
<evidence type="ECO:0000256" key="1">
    <source>
        <dbReference type="SAM" id="Phobius"/>
    </source>
</evidence>
<feature type="transmembrane region" description="Helical" evidence="1">
    <location>
        <begin position="6"/>
        <end position="27"/>
    </location>
</feature>
<keyword evidence="1" id="KW-0812">Transmembrane</keyword>
<proteinExistence type="predicted"/>
<protein>
    <submittedName>
        <fullName evidence="2">Uncharacterized protein</fullName>
    </submittedName>
</protein>
<comment type="caution">
    <text evidence="2">The sequence shown here is derived from an EMBL/GenBank/DDBJ whole genome shotgun (WGS) entry which is preliminary data.</text>
</comment>
<name>A0A0F9IEV3_9ZZZZ</name>
<keyword evidence="1" id="KW-1133">Transmembrane helix</keyword>
<dbReference type="AlphaFoldDB" id="A0A0F9IEV3"/>
<evidence type="ECO:0000313" key="2">
    <source>
        <dbReference type="EMBL" id="KKL92320.1"/>
    </source>
</evidence>
<gene>
    <name evidence="2" type="ORF">LCGC14_1885860</name>
</gene>
<organism evidence="2">
    <name type="scientific">marine sediment metagenome</name>
    <dbReference type="NCBI Taxonomy" id="412755"/>
    <lineage>
        <taxon>unclassified sequences</taxon>
        <taxon>metagenomes</taxon>
        <taxon>ecological metagenomes</taxon>
    </lineage>
</organism>
<keyword evidence="1" id="KW-0472">Membrane</keyword>
<sequence length="219" mass="23962">MRYKLTTYIVCLLPTTIVTVLTIIAMAEVRVLRVPKGIQNFPRKISKIVQTENECGLLERFDNWSGRCETLTILAVESVTVEAGESVGVMVHGAINGEETFGATILVELVARKSNRGDIWFTHSPPSDIIQVGGPWIDIGVFSSYDTDLSFSDYLNGTVDDDGNYLPVPVWYSGTLSLFPVQVSEDASGVWDIHLNTSAGDSDWEGVSTVLRSGTITVE</sequence>